<proteinExistence type="predicted"/>
<gene>
    <name evidence="5" type="ORF">M0R89_12145</name>
</gene>
<dbReference type="EMBL" id="CP096659">
    <property type="protein sequence ID" value="UPV73295.1"/>
    <property type="molecule type" value="Genomic_DNA"/>
</dbReference>
<evidence type="ECO:0000259" key="4">
    <source>
        <dbReference type="Pfam" id="PF23601"/>
    </source>
</evidence>
<reference evidence="5 6" key="1">
    <citation type="submission" date="2022-04" db="EMBL/GenBank/DDBJ databases">
        <title>Diverse halophilic archaea isolated from saline environments.</title>
        <authorList>
            <person name="Cui H.-L."/>
        </authorList>
    </citation>
    <scope>NUCLEOTIDE SEQUENCE [LARGE SCALE GENOMIC DNA]</scope>
    <source>
        <strain evidence="5 6">XZYJT49</strain>
    </source>
</reference>
<keyword evidence="6" id="KW-1185">Reference proteome</keyword>
<feature type="transmembrane region" description="Helical" evidence="2">
    <location>
        <begin position="121"/>
        <end position="145"/>
    </location>
</feature>
<feature type="region of interest" description="Disordered" evidence="1">
    <location>
        <begin position="195"/>
        <end position="290"/>
    </location>
</feature>
<evidence type="ECO:0000313" key="6">
    <source>
        <dbReference type="Proteomes" id="UP000830729"/>
    </source>
</evidence>
<dbReference type="GeneID" id="72185962"/>
<feature type="transmembrane region" description="Helical" evidence="2">
    <location>
        <begin position="20"/>
        <end position="41"/>
    </location>
</feature>
<feature type="domain" description="Cell division protein A C-terminal" evidence="4">
    <location>
        <begin position="291"/>
        <end position="332"/>
    </location>
</feature>
<dbReference type="RefSeq" id="WP_248649351.1">
    <property type="nucleotide sequence ID" value="NZ_CP096659.1"/>
</dbReference>
<keyword evidence="2" id="KW-0472">Membrane</keyword>
<dbReference type="InterPro" id="IPR055563">
    <property type="entry name" value="CdpA_N"/>
</dbReference>
<protein>
    <submittedName>
        <fullName evidence="5">Uncharacterized protein</fullName>
    </submittedName>
</protein>
<evidence type="ECO:0000256" key="2">
    <source>
        <dbReference type="SAM" id="Phobius"/>
    </source>
</evidence>
<accession>A0A8U0HQI2</accession>
<feature type="transmembrane region" description="Helical" evidence="2">
    <location>
        <begin position="61"/>
        <end position="81"/>
    </location>
</feature>
<dbReference type="KEGG" id="halx:M0R89_12145"/>
<dbReference type="Proteomes" id="UP000830729">
    <property type="component" value="Chromosome"/>
</dbReference>
<evidence type="ECO:0000256" key="1">
    <source>
        <dbReference type="SAM" id="MobiDB-lite"/>
    </source>
</evidence>
<dbReference type="InterPro" id="IPR055564">
    <property type="entry name" value="CdpA_C"/>
</dbReference>
<organism evidence="5 6">
    <name type="scientific">Halorussus limi</name>
    <dbReference type="NCBI Taxonomy" id="2938695"/>
    <lineage>
        <taxon>Archaea</taxon>
        <taxon>Methanobacteriati</taxon>
        <taxon>Methanobacteriota</taxon>
        <taxon>Stenosarchaea group</taxon>
        <taxon>Halobacteria</taxon>
        <taxon>Halobacteriales</taxon>
        <taxon>Haladaptataceae</taxon>
        <taxon>Halorussus</taxon>
    </lineage>
</organism>
<feature type="domain" description="Cell division protein A N-terminal" evidence="3">
    <location>
        <begin position="2"/>
        <end position="153"/>
    </location>
</feature>
<dbReference type="Pfam" id="PF23600">
    <property type="entry name" value="CdpA_N"/>
    <property type="match status" value="1"/>
</dbReference>
<dbReference type="AlphaFoldDB" id="A0A8U0HQI2"/>
<name>A0A8U0HQI2_9EURY</name>
<evidence type="ECO:0000313" key="5">
    <source>
        <dbReference type="EMBL" id="UPV73295.1"/>
    </source>
</evidence>
<keyword evidence="2" id="KW-1133">Transmembrane helix</keyword>
<feature type="transmembrane region" description="Helical" evidence="2">
    <location>
        <begin position="88"/>
        <end position="109"/>
    </location>
</feature>
<keyword evidence="2" id="KW-0812">Transmembrane</keyword>
<evidence type="ECO:0000259" key="3">
    <source>
        <dbReference type="Pfam" id="PF23600"/>
    </source>
</evidence>
<sequence>MTSLAEAYEENVGEVGNVRLLYLGVGLFAAGALLVVLGIVFATTGVESAFGIEWWQGRKAAGILAGLGVPAVFVGIFSVLPASERVRAAAAIGAGISTLGVALFAHAYPYKWTGAPGPEDLTLQVVAVYFVGVMVTFGCLFVAVVNFKTRNDPGGTVTLEVAHEGEVRTVEVRKGELEEFDDIENLSALQTELADSAAGDPDNDPEPVPADPTETGLGGVAFMGDVPDGETPTQTNHSGRGARPTSDGGEQTFGLRASSDPQSDGGTATDDIRSPLDDADATARSRQGTTDAYCGNCQHFQYVRTNEGMQPHCGFYGRTMSDMDACEEWEPNG</sequence>
<dbReference type="Pfam" id="PF23601">
    <property type="entry name" value="CdpA_C"/>
    <property type="match status" value="1"/>
</dbReference>